<dbReference type="EMBL" id="QPJM01000009">
    <property type="protein sequence ID" value="RCW82023.1"/>
    <property type="molecule type" value="Genomic_DNA"/>
</dbReference>
<evidence type="ECO:0000256" key="1">
    <source>
        <dbReference type="SAM" id="Phobius"/>
    </source>
</evidence>
<dbReference type="Proteomes" id="UP000253324">
    <property type="component" value="Unassembled WGS sequence"/>
</dbReference>
<protein>
    <submittedName>
        <fullName evidence="2">Uncharacterized protein</fullName>
    </submittedName>
</protein>
<keyword evidence="1" id="KW-0812">Transmembrane</keyword>
<dbReference type="AlphaFoldDB" id="A0A368YP80"/>
<comment type="caution">
    <text evidence="2">The sequence shown here is derived from an EMBL/GenBank/DDBJ whole genome shotgun (WGS) entry which is preliminary data.</text>
</comment>
<keyword evidence="1" id="KW-0472">Membrane</keyword>
<dbReference type="RefSeq" id="WP_114431040.1">
    <property type="nucleotide sequence ID" value="NZ_QPJM01000009.1"/>
</dbReference>
<keyword evidence="3" id="KW-1185">Reference proteome</keyword>
<reference evidence="2 3" key="1">
    <citation type="submission" date="2018-07" db="EMBL/GenBank/DDBJ databases">
        <title>Genomic Encyclopedia of Type Strains, Phase III (KMG-III): the genomes of soil and plant-associated and newly described type strains.</title>
        <authorList>
            <person name="Whitman W."/>
        </authorList>
    </citation>
    <scope>NUCLEOTIDE SEQUENCE [LARGE SCALE GENOMIC DNA]</scope>
    <source>
        <strain evidence="2 3">31-25a</strain>
    </source>
</reference>
<evidence type="ECO:0000313" key="3">
    <source>
        <dbReference type="Proteomes" id="UP000253324"/>
    </source>
</evidence>
<sequence length="87" mass="9230">MKILIYILGILQILSGIAVMFGPNSAIHEILATTAFGFGVLALGFGAVLGRLDRRTEADGIRIAPANAPVTPPAAKQFDYGHDPKLR</sequence>
<feature type="transmembrane region" description="Helical" evidence="1">
    <location>
        <begin position="30"/>
        <end position="52"/>
    </location>
</feature>
<gene>
    <name evidence="2" type="ORF">C7476_109205</name>
</gene>
<accession>A0A368YP80</accession>
<name>A0A368YP80_9HYPH</name>
<proteinExistence type="predicted"/>
<keyword evidence="1" id="KW-1133">Transmembrane helix</keyword>
<evidence type="ECO:0000313" key="2">
    <source>
        <dbReference type="EMBL" id="RCW82023.1"/>
    </source>
</evidence>
<organism evidence="2 3">
    <name type="scientific">Phyllobacterium bourgognense</name>
    <dbReference type="NCBI Taxonomy" id="314236"/>
    <lineage>
        <taxon>Bacteria</taxon>
        <taxon>Pseudomonadati</taxon>
        <taxon>Pseudomonadota</taxon>
        <taxon>Alphaproteobacteria</taxon>
        <taxon>Hyphomicrobiales</taxon>
        <taxon>Phyllobacteriaceae</taxon>
        <taxon>Phyllobacterium</taxon>
    </lineage>
</organism>